<feature type="binding site" evidence="8">
    <location>
        <position position="331"/>
    </location>
    <ligand>
        <name>substrate</name>
    </ligand>
</feature>
<dbReference type="Gene3D" id="1.20.5.300">
    <property type="match status" value="1"/>
</dbReference>
<dbReference type="Pfam" id="PF00984">
    <property type="entry name" value="UDPG_MGDP_dh"/>
    <property type="match status" value="1"/>
</dbReference>
<feature type="binding site" evidence="9">
    <location>
        <position position="338"/>
    </location>
    <ligand>
        <name>NAD(+)</name>
        <dbReference type="ChEBI" id="CHEBI:57540"/>
    </ligand>
</feature>
<feature type="transmembrane region" description="Helical" evidence="12">
    <location>
        <begin position="1018"/>
        <end position="1038"/>
    </location>
</feature>
<evidence type="ECO:0000256" key="4">
    <source>
        <dbReference type="ARBA" id="ARBA00023002"/>
    </source>
</evidence>
<feature type="binding site" evidence="8">
    <location>
        <position position="210"/>
    </location>
    <ligand>
        <name>substrate</name>
    </ligand>
</feature>
<proteinExistence type="inferred from homology"/>
<dbReference type="Pfam" id="PF09831">
    <property type="entry name" value="DUF2058"/>
    <property type="match status" value="1"/>
</dbReference>
<feature type="active site" description="Nucleophile" evidence="7">
    <location>
        <position position="266"/>
    </location>
</feature>
<keyword evidence="10" id="KW-0175">Coiled coil</keyword>
<comment type="catalytic activity">
    <reaction evidence="6">
        <text>UDP-alpha-D-glucose + 2 NAD(+) + H2O = UDP-alpha-D-glucuronate + 2 NADH + 3 H(+)</text>
        <dbReference type="Rhea" id="RHEA:23596"/>
        <dbReference type="ChEBI" id="CHEBI:15377"/>
        <dbReference type="ChEBI" id="CHEBI:15378"/>
        <dbReference type="ChEBI" id="CHEBI:57540"/>
        <dbReference type="ChEBI" id="CHEBI:57945"/>
        <dbReference type="ChEBI" id="CHEBI:58052"/>
        <dbReference type="ChEBI" id="CHEBI:58885"/>
        <dbReference type="EC" id="1.1.1.22"/>
    </reaction>
</comment>
<evidence type="ECO:0000256" key="11">
    <source>
        <dbReference type="SAM" id="MobiDB-lite"/>
    </source>
</evidence>
<feature type="coiled-coil region" evidence="10">
    <location>
        <begin position="447"/>
        <end position="474"/>
    </location>
</feature>
<evidence type="ECO:0000313" key="14">
    <source>
        <dbReference type="EMBL" id="KAJ9633073.1"/>
    </source>
</evidence>
<keyword evidence="12" id="KW-0812">Transmembrane</keyword>
<keyword evidence="12" id="KW-1133">Transmembrane helix</keyword>
<dbReference type="NCBIfam" id="TIGR03026">
    <property type="entry name" value="NDP-sugDHase"/>
    <property type="match status" value="1"/>
</dbReference>
<dbReference type="GO" id="GO:0000271">
    <property type="term" value="P:polysaccharide biosynthetic process"/>
    <property type="evidence" value="ECO:0007669"/>
    <property type="project" value="InterPro"/>
</dbReference>
<feature type="coiled-coil region" evidence="10">
    <location>
        <begin position="589"/>
        <end position="623"/>
    </location>
</feature>
<dbReference type="GO" id="GO:0051287">
    <property type="term" value="F:NAD binding"/>
    <property type="evidence" value="ECO:0007669"/>
    <property type="project" value="InterPro"/>
</dbReference>
<dbReference type="Gene3D" id="3.40.50.720">
    <property type="entry name" value="NAD(P)-binding Rossmann-like Domain"/>
    <property type="match status" value="2"/>
</dbReference>
<evidence type="ECO:0000256" key="2">
    <source>
        <dbReference type="ARBA" id="ARBA00006601"/>
    </source>
</evidence>
<dbReference type="Pfam" id="PF01757">
    <property type="entry name" value="Acyl_transf_3"/>
    <property type="match status" value="1"/>
</dbReference>
<evidence type="ECO:0000256" key="3">
    <source>
        <dbReference type="ARBA" id="ARBA00012954"/>
    </source>
</evidence>
<dbReference type="InterPro" id="IPR017476">
    <property type="entry name" value="UDP-Glc/GDP-Man"/>
</dbReference>
<dbReference type="EMBL" id="JAPDRN010000049">
    <property type="protein sequence ID" value="KAJ9633073.1"/>
    <property type="molecule type" value="Genomic_DNA"/>
</dbReference>
<evidence type="ECO:0000259" key="13">
    <source>
        <dbReference type="SMART" id="SM00984"/>
    </source>
</evidence>
<dbReference type="InterPro" id="IPR028357">
    <property type="entry name" value="UDPglc_DH_bac"/>
</dbReference>
<dbReference type="GO" id="GO:0016747">
    <property type="term" value="F:acyltransferase activity, transferring groups other than amino-acyl groups"/>
    <property type="evidence" value="ECO:0007669"/>
    <property type="project" value="InterPro"/>
</dbReference>
<feature type="binding site" evidence="9">
    <location>
        <position position="269"/>
    </location>
    <ligand>
        <name>NAD(+)</name>
        <dbReference type="ChEBI" id="CHEBI:57540"/>
    </ligand>
</feature>
<keyword evidence="5 9" id="KW-0520">NAD</keyword>
<feature type="binding site" evidence="9">
    <location>
        <position position="30"/>
    </location>
    <ligand>
        <name>NAD(+)</name>
        <dbReference type="ChEBI" id="CHEBI:57540"/>
    </ligand>
</feature>
<dbReference type="SUPFAM" id="SSF51735">
    <property type="entry name" value="NAD(P)-binding Rossmann-fold domains"/>
    <property type="match status" value="1"/>
</dbReference>
<dbReference type="Pfam" id="PF03720">
    <property type="entry name" value="UDPG_MGDP_dh_C"/>
    <property type="match status" value="1"/>
</dbReference>
<dbReference type="GO" id="GO:0003979">
    <property type="term" value="F:UDP-glucose 6-dehydrogenase activity"/>
    <property type="evidence" value="ECO:0007669"/>
    <property type="project" value="UniProtKB-EC"/>
</dbReference>
<feature type="binding site" evidence="9">
    <location>
        <position position="35"/>
    </location>
    <ligand>
        <name>NAD(+)</name>
        <dbReference type="ChEBI" id="CHEBI:57540"/>
    </ligand>
</feature>
<feature type="transmembrane region" description="Helical" evidence="12">
    <location>
        <begin position="882"/>
        <end position="905"/>
    </location>
</feature>
<dbReference type="PIRSF" id="PIRSF000124">
    <property type="entry name" value="UDPglc_GDPman_dh"/>
    <property type="match status" value="1"/>
</dbReference>
<evidence type="ECO:0000256" key="5">
    <source>
        <dbReference type="ARBA" id="ARBA00023027"/>
    </source>
</evidence>
<dbReference type="InterPro" id="IPR014027">
    <property type="entry name" value="UDP-Glc/GDP-Man_DH_C"/>
</dbReference>
<dbReference type="InterPro" id="IPR008927">
    <property type="entry name" value="6-PGluconate_DH-like_C_sf"/>
</dbReference>
<feature type="transmembrane region" description="Helical" evidence="12">
    <location>
        <begin position="752"/>
        <end position="770"/>
    </location>
</feature>
<feature type="compositionally biased region" description="Basic and acidic residues" evidence="11">
    <location>
        <begin position="508"/>
        <end position="523"/>
    </location>
</feature>
<dbReference type="SUPFAM" id="SSF48179">
    <property type="entry name" value="6-phosphogluconate dehydrogenase C-terminal domain-like"/>
    <property type="match status" value="1"/>
</dbReference>
<name>A0AA38Y1X7_9EURO</name>
<reference evidence="14" key="1">
    <citation type="submission" date="2022-10" db="EMBL/GenBank/DDBJ databases">
        <title>Culturing micro-colonial fungi from biological soil crusts in the Mojave desert and describing Neophaeococcomyces mojavensis, and introducing the new genera and species Taxawa tesnikishii.</title>
        <authorList>
            <person name="Kurbessoian T."/>
            <person name="Stajich J.E."/>
        </authorList>
    </citation>
    <scope>NUCLEOTIDE SEQUENCE</scope>
    <source>
        <strain evidence="14">TK_35</strain>
    </source>
</reference>
<evidence type="ECO:0000256" key="6">
    <source>
        <dbReference type="ARBA" id="ARBA00047473"/>
    </source>
</evidence>
<evidence type="ECO:0000256" key="1">
    <source>
        <dbReference type="ARBA" id="ARBA00004701"/>
    </source>
</evidence>
<dbReference type="InterPro" id="IPR002656">
    <property type="entry name" value="Acyl_transf_3_dom"/>
</dbReference>
<feature type="compositionally biased region" description="Basic and acidic residues" evidence="11">
    <location>
        <begin position="538"/>
        <end position="549"/>
    </location>
</feature>
<keyword evidence="4" id="KW-0560">Oxidoreductase</keyword>
<feature type="transmembrane region" description="Helical" evidence="12">
    <location>
        <begin position="790"/>
        <end position="809"/>
    </location>
</feature>
<dbReference type="Pfam" id="PF19040">
    <property type="entry name" value="SGNH"/>
    <property type="match status" value="1"/>
</dbReference>
<gene>
    <name evidence="14" type="ORF">H2204_007218</name>
</gene>
<evidence type="ECO:0000256" key="8">
    <source>
        <dbReference type="PIRSR" id="PIRSR500134-2"/>
    </source>
</evidence>
<protein>
    <recommendedName>
        <fullName evidence="3">UDP-glucose 6-dehydrogenase</fullName>
        <ecNumber evidence="3">1.1.1.22</ecNumber>
    </recommendedName>
</protein>
<dbReference type="InterPro" id="IPR036291">
    <property type="entry name" value="NAD(P)-bd_dom_sf"/>
</dbReference>
<feature type="binding site" evidence="8">
    <location>
        <begin position="155"/>
        <end position="158"/>
    </location>
    <ligand>
        <name>substrate</name>
    </ligand>
</feature>
<feature type="binding site" evidence="8">
    <location>
        <begin position="255"/>
        <end position="259"/>
    </location>
    <ligand>
        <name>substrate</name>
    </ligand>
</feature>
<evidence type="ECO:0000256" key="10">
    <source>
        <dbReference type="SAM" id="Coils"/>
    </source>
</evidence>
<evidence type="ECO:0000256" key="7">
    <source>
        <dbReference type="PIRSR" id="PIRSR500134-1"/>
    </source>
</evidence>
<organism evidence="14">
    <name type="scientific">Knufia peltigerae</name>
    <dbReference type="NCBI Taxonomy" id="1002370"/>
    <lineage>
        <taxon>Eukaryota</taxon>
        <taxon>Fungi</taxon>
        <taxon>Dikarya</taxon>
        <taxon>Ascomycota</taxon>
        <taxon>Pezizomycotina</taxon>
        <taxon>Eurotiomycetes</taxon>
        <taxon>Chaetothyriomycetidae</taxon>
        <taxon>Chaetothyriales</taxon>
        <taxon>Trichomeriaceae</taxon>
        <taxon>Knufia</taxon>
    </lineage>
</organism>
<feature type="transmembrane region" description="Helical" evidence="12">
    <location>
        <begin position="1081"/>
        <end position="1101"/>
    </location>
</feature>
<feature type="transmembrane region" description="Helical" evidence="12">
    <location>
        <begin position="951"/>
        <end position="970"/>
    </location>
</feature>
<feature type="compositionally biased region" description="Gly residues" evidence="11">
    <location>
        <begin position="551"/>
        <end position="568"/>
    </location>
</feature>
<feature type="transmembrane region" description="Helical" evidence="12">
    <location>
        <begin position="1044"/>
        <end position="1061"/>
    </location>
</feature>
<dbReference type="PIRSF" id="PIRSF500134">
    <property type="entry name" value="UDPglc_DH_bac"/>
    <property type="match status" value="1"/>
</dbReference>
<dbReference type="EC" id="1.1.1.22" evidence="3"/>
<comment type="similarity">
    <text evidence="2">Belongs to the UDP-glucose/GDP-mannose dehydrogenase family.</text>
</comment>
<evidence type="ECO:0000256" key="12">
    <source>
        <dbReference type="SAM" id="Phobius"/>
    </source>
</evidence>
<comment type="pathway">
    <text evidence="1">Nucleotide-sugar biosynthesis; UDP-alpha-D-glucuronate biosynthesis; UDP-alpha-D-glucuronate from UDP-alpha-D-glucose: step 1/1.</text>
</comment>
<dbReference type="PANTHER" id="PTHR43750:SF3">
    <property type="entry name" value="UDP-GLUCOSE 6-DEHYDROGENASE TUAD"/>
    <property type="match status" value="1"/>
</dbReference>
<dbReference type="SUPFAM" id="SSF52413">
    <property type="entry name" value="UDP-glucose/GDP-mannose dehydrogenase C-terminal domain"/>
    <property type="match status" value="1"/>
</dbReference>
<feature type="binding site" evidence="8">
    <location>
        <position position="263"/>
    </location>
    <ligand>
        <name>substrate</name>
    </ligand>
</feature>
<feature type="transmembrane region" description="Helical" evidence="12">
    <location>
        <begin position="821"/>
        <end position="843"/>
    </location>
</feature>
<feature type="region of interest" description="Disordered" evidence="11">
    <location>
        <begin position="501"/>
        <end position="577"/>
    </location>
</feature>
<sequence length="1401" mass="152693">MRVAIFGTGYVGLVTGTCLADVGHQVVCVDIDQAKVDGLNQGIIPIYEPGLEPMVKANHAASRLVFTTDAATAIGHGQVVFIAVGTPPDEDGSADLQYVLAVARTIGRYISVPTVVVNKSTVPVGTADKVRAAIAEELAARGADIAFDVVSNPEFLKEGDAVADCMRPDRIIIGATSAESVAVMRRLYAPFNRNHDRVVEMDVRSAELTKYAANAMLATKISFMNEIANIAERVGADVEQVRQGIGSDPRIGWHFIYPGAGYGGSCFPKDVQALARTAQQAGLEPKLLNAVEAVNESQKGHLFALIQRHYDKGEDEGVRGRTFAVWGLAFKPNTDDMREASSRRLLAQLWEGGAKVRAYDPEAMHESQRIFGERDDLVFCDSADDALQGADALVVVTEWKQFRSPDFQMLRERLKDAVVFDGRNLYEPAEVEAAGLAYYGIGRGRSLHALEARLVELEMRVSFQEHALAELSDALADARMEGSRNAGILRVLLEDLGKLMGLGFKPAPKPERKNDGPRRDGRPQGKGGAGNGKPQHAGKGEHKPGERRAHGNGGPGKPGQQRGQGHGQGPRKPRTAEEMDLAKAYAIRAQREKEERIETERLKQEEARQRREAKVKLEELLKDKSLNAEAADIARHFPYGGKIKRIYVTAEQLKALNAGELGVVQLNGRYLLVTAEVLAQSEAVFAASVALKVDPNAPAEEDPYADPQYQVPDDLVCRGYVPHIDGLRAIAVLAVIVFHLDPAWLPGGFTGVDVFFVISGFVVSASVHRLPALSLGQSMLRFYARRIRRIAPALLTCLLATAVASVLFIPESWLSEASDKTGLMAFFGFSNWVLAAIGNDYFAPRAEFNPYTHTWSLGVEEQFYLLFPLLFLAWARGRHGRWISLGLFALVSVASLSHAAVLGMREAPPPWAFYATSTRLWQLGVGVLLFQLLHVREPHIALTGLPAKRSAPLFSLLATLSLALLGWALWSARAGHSPWPDGLLPAFATAGLLWSLHHHPQAWIGRLLASSPMRRIGLLSYSLYLWHWPVFVLMRWTVGLQTPAQMAAAVGLVVVLSWLSWRWVERPFRGPLAQHLTSARWVVTGGVVLLLAGGMQMLLYAQAPLLSLSTVSRHPADWYPNGKSVARDYPDCALDVGKHRFEGGSARTFARGQCSRPVVAGAPAQAFVAGDSHAMAYIELLQRLALDTGTQVSLYGRGGCPQISLQKWRGAGAGCAAFDAAVLADITHRAQPGDVVVLVSLRIPRLSDQFVLFDAQAQLAGELTPEAVAGREAEVAESIRLWKPLAERGVRIVLEAPKPVLPAPPYRCSDRFNARNEVCRNGMDSTRVAMDTLRAPMLGSLRQVVDGLPGAVLWDPLPVLCDAAQCPAQREGRPLYFDGDHLSAHGNRMLLPSLQQVLLQP</sequence>
<dbReference type="SMART" id="SM00984">
    <property type="entry name" value="UDPG_MGDP_dh_C"/>
    <property type="match status" value="1"/>
</dbReference>
<comment type="caution">
    <text evidence="14">The sequence shown here is derived from an EMBL/GenBank/DDBJ whole genome shotgun (WGS) entry which is preliminary data.</text>
</comment>
<dbReference type="InterPro" id="IPR043968">
    <property type="entry name" value="SGNH"/>
</dbReference>
<keyword evidence="12" id="KW-0472">Membrane</keyword>
<accession>A0AA38Y1X7</accession>
<feature type="binding site" evidence="9">
    <location>
        <position position="121"/>
    </location>
    <ligand>
        <name>NAD(+)</name>
        <dbReference type="ChEBI" id="CHEBI:57540"/>
    </ligand>
</feature>
<feature type="domain" description="UDP-glucose/GDP-mannose dehydrogenase C-terminal" evidence="13">
    <location>
        <begin position="324"/>
        <end position="428"/>
    </location>
</feature>
<dbReference type="InterPro" id="IPR018636">
    <property type="entry name" value="DUF2058"/>
</dbReference>
<dbReference type="Gene3D" id="1.20.5.100">
    <property type="entry name" value="Cytochrome c1, transmembrane anchor, C-terminal"/>
    <property type="match status" value="1"/>
</dbReference>
<dbReference type="PANTHER" id="PTHR43750">
    <property type="entry name" value="UDP-GLUCOSE 6-DEHYDROGENASE TUAD"/>
    <property type="match status" value="1"/>
</dbReference>
<dbReference type="InterPro" id="IPR036220">
    <property type="entry name" value="UDP-Glc/GDP-Man_DH_C_sf"/>
</dbReference>
<feature type="binding site" evidence="9">
    <location>
        <position position="86"/>
    </location>
    <ligand>
        <name>NAD(+)</name>
        <dbReference type="ChEBI" id="CHEBI:57540"/>
    </ligand>
</feature>
<dbReference type="Pfam" id="PF03721">
    <property type="entry name" value="UDPG_MGDP_dh_N"/>
    <property type="match status" value="1"/>
</dbReference>
<evidence type="ECO:0000256" key="9">
    <source>
        <dbReference type="PIRSR" id="PIRSR500134-3"/>
    </source>
</evidence>
<feature type="binding site" evidence="9">
    <location>
        <position position="158"/>
    </location>
    <ligand>
        <name>NAD(+)</name>
        <dbReference type="ChEBI" id="CHEBI:57540"/>
    </ligand>
</feature>
<dbReference type="InterPro" id="IPR014026">
    <property type="entry name" value="UDP-Glc/GDP-Man_DH_dimer"/>
</dbReference>
<dbReference type="InterPro" id="IPR001732">
    <property type="entry name" value="UDP-Glc/GDP-Man_DH_N"/>
</dbReference>